<keyword evidence="3" id="KW-1185">Reference proteome</keyword>
<reference evidence="2" key="1">
    <citation type="submission" date="2016-12" db="EMBL/GenBank/DDBJ databases">
        <authorList>
            <person name="Moulin L."/>
        </authorList>
    </citation>
    <scope>NUCLEOTIDE SEQUENCE [LARGE SCALE GENOMIC DNA]</scope>
    <source>
        <strain evidence="2">STM 7183</strain>
    </source>
</reference>
<dbReference type="Gene3D" id="1.25.40.10">
    <property type="entry name" value="Tetratricopeptide repeat domain"/>
    <property type="match status" value="2"/>
</dbReference>
<comment type="caution">
    <text evidence="2">The sequence shown here is derived from an EMBL/GenBank/DDBJ whole genome shotgun (WGS) entry which is preliminary data.</text>
</comment>
<feature type="repeat" description="TPR" evidence="1">
    <location>
        <begin position="208"/>
        <end position="241"/>
    </location>
</feature>
<dbReference type="Pfam" id="PF13429">
    <property type="entry name" value="TPR_15"/>
    <property type="match status" value="1"/>
</dbReference>
<evidence type="ECO:0000256" key="1">
    <source>
        <dbReference type="PROSITE-ProRule" id="PRU00339"/>
    </source>
</evidence>
<dbReference type="SMART" id="SM00028">
    <property type="entry name" value="TPR"/>
    <property type="match status" value="3"/>
</dbReference>
<dbReference type="Proteomes" id="UP000195569">
    <property type="component" value="Unassembled WGS sequence"/>
</dbReference>
<dbReference type="AlphaFoldDB" id="A0A1N7SUX3"/>
<dbReference type="PROSITE" id="PS50005">
    <property type="entry name" value="TPR"/>
    <property type="match status" value="1"/>
</dbReference>
<dbReference type="EMBL" id="CYGY02000109">
    <property type="protein sequence ID" value="SIT51209.1"/>
    <property type="molecule type" value="Genomic_DNA"/>
</dbReference>
<organism evidence="2 3">
    <name type="scientific">Paraburkholderia piptadeniae</name>
    <dbReference type="NCBI Taxonomy" id="1701573"/>
    <lineage>
        <taxon>Bacteria</taxon>
        <taxon>Pseudomonadati</taxon>
        <taxon>Pseudomonadota</taxon>
        <taxon>Betaproteobacteria</taxon>
        <taxon>Burkholderiales</taxon>
        <taxon>Burkholderiaceae</taxon>
        <taxon>Paraburkholderia</taxon>
    </lineage>
</organism>
<dbReference type="SUPFAM" id="SSF48452">
    <property type="entry name" value="TPR-like"/>
    <property type="match status" value="1"/>
</dbReference>
<protein>
    <submittedName>
        <fullName evidence="2">Uncharacterized protein</fullName>
    </submittedName>
</protein>
<accession>A0A1N7SUX3</accession>
<dbReference type="InterPro" id="IPR011990">
    <property type="entry name" value="TPR-like_helical_dom_sf"/>
</dbReference>
<evidence type="ECO:0000313" key="2">
    <source>
        <dbReference type="EMBL" id="SIT51209.1"/>
    </source>
</evidence>
<name>A0A1N7SUX3_9BURK</name>
<proteinExistence type="predicted"/>
<dbReference type="InterPro" id="IPR019734">
    <property type="entry name" value="TPR_rpt"/>
</dbReference>
<keyword evidence="1" id="KW-0802">TPR repeat</keyword>
<dbReference type="RefSeq" id="WP_087739723.1">
    <property type="nucleotide sequence ID" value="NZ_CYGY02000109.1"/>
</dbReference>
<evidence type="ECO:0000313" key="3">
    <source>
        <dbReference type="Proteomes" id="UP000195569"/>
    </source>
</evidence>
<sequence>MSGWPLVTVVAALVLLSGESGAKPNVPESDGVVLEHLPEKNDPTLAQLKRMRATLMMDPRNLNLAMSVARRALEAGRRLGDPRFFGQAQAALAPWWSGEDVPPTALLLRATLKQSQHDFDGSLADLDRLLAAHPALAQARLTRATVLSVRGRYADARHDCEQLTGLVAPIVVIGCDATSASLTGNAAGAYRALVQVLAQGVGNLDVREWALTLAAEIAARRGDFDAAERHFRDALALDPRDAYLQGAYADFLLDRGRPRELLPLLRDATKNDALLLRLVLAEQQLPELRESFAAHREDLSARFDAARRRGDSVHRREEARFRLSVEHDAKAALILARENWLVQREPPDLRILIEAARAAGDADALKIASDWVAATRLEDASIVTLLQVRR</sequence>
<dbReference type="OrthoDB" id="9777400at2"/>
<gene>
    <name evidence="2" type="ORF">BN2476_1090029</name>
</gene>